<dbReference type="GO" id="GO:0032259">
    <property type="term" value="P:methylation"/>
    <property type="evidence" value="ECO:0007669"/>
    <property type="project" value="UniProtKB-KW"/>
</dbReference>
<gene>
    <name evidence="4" type="ORF">O6P43_031422</name>
</gene>
<accession>A0AAD7KWN7</accession>
<feature type="region of interest" description="Disordered" evidence="1">
    <location>
        <begin position="1"/>
        <end position="21"/>
    </location>
</feature>
<protein>
    <submittedName>
        <fullName evidence="4">S-adenosyl-L-methionine-dependent methyltransferase superfamily protein</fullName>
    </submittedName>
</protein>
<keyword evidence="2" id="KW-1133">Transmembrane helix</keyword>
<feature type="domain" description="Methyltransferase type 11" evidence="3">
    <location>
        <begin position="307"/>
        <end position="401"/>
    </location>
</feature>
<evidence type="ECO:0000256" key="1">
    <source>
        <dbReference type="SAM" id="MobiDB-lite"/>
    </source>
</evidence>
<dbReference type="Gene3D" id="3.40.50.150">
    <property type="entry name" value="Vaccinia Virus protein VP39"/>
    <property type="match status" value="1"/>
</dbReference>
<feature type="transmembrane region" description="Helical" evidence="2">
    <location>
        <begin position="30"/>
        <end position="48"/>
    </location>
</feature>
<dbReference type="CDD" id="cd02440">
    <property type="entry name" value="AdoMet_MTases"/>
    <property type="match status" value="1"/>
</dbReference>
<sequence length="456" mass="52182">MASGGHDQIQDYPRKQTPQQQITHNQKCKLKLLVIVILTNLLTIYLLTGPFNLNLSGYTNHLSPSPWDSNSLLHELNSTTSQLAASHSIIAELHQKLNSTNLLVQALLIDLTSLQDKQFTNQNHKFLKLAIDDLSNGISNELMLAIGPHKLPLGYSPRMRSDEVQPPVGAGCLRFQKELAQYMTYDIGGECPVDDVFSQMLMLKGCEPLPRRRCHPKSPTNYVEPKPVPDSIWETPPDTSIIWDPYSCKSYQCLIERRKKPGYYDCKDCFHLQGREKNRWLFDNGGLDFGIDQILETKPHGTIRIGLDIGGGTGTFAARMRERNITIITSTMNLDGPFNSFIAWRGLIPMHLSISQRLPFFENTLDIVHSMHVLSNWIPDVMLEFTLYDIYRVLRPGGLFWLDRFFCLGQQLNQTYVPMLNRIGFNKLRWNAAMKLDRGIQRNEWYFSALLEKPMT</sequence>
<keyword evidence="4" id="KW-0489">Methyltransferase</keyword>
<organism evidence="4 5">
    <name type="scientific">Quillaja saponaria</name>
    <name type="common">Soap bark tree</name>
    <dbReference type="NCBI Taxonomy" id="32244"/>
    <lineage>
        <taxon>Eukaryota</taxon>
        <taxon>Viridiplantae</taxon>
        <taxon>Streptophyta</taxon>
        <taxon>Embryophyta</taxon>
        <taxon>Tracheophyta</taxon>
        <taxon>Spermatophyta</taxon>
        <taxon>Magnoliopsida</taxon>
        <taxon>eudicotyledons</taxon>
        <taxon>Gunneridae</taxon>
        <taxon>Pentapetalae</taxon>
        <taxon>rosids</taxon>
        <taxon>fabids</taxon>
        <taxon>Fabales</taxon>
        <taxon>Quillajaceae</taxon>
        <taxon>Quillaja</taxon>
    </lineage>
</organism>
<keyword evidence="5" id="KW-1185">Reference proteome</keyword>
<dbReference type="SUPFAM" id="SSF53335">
    <property type="entry name" value="S-adenosyl-L-methionine-dependent methyltransferases"/>
    <property type="match status" value="1"/>
</dbReference>
<evidence type="ECO:0000313" key="5">
    <source>
        <dbReference type="Proteomes" id="UP001163823"/>
    </source>
</evidence>
<keyword evidence="2" id="KW-0472">Membrane</keyword>
<keyword evidence="4" id="KW-0808">Transferase</keyword>
<evidence type="ECO:0000256" key="2">
    <source>
        <dbReference type="SAM" id="Phobius"/>
    </source>
</evidence>
<dbReference type="KEGG" id="qsa:O6P43_031422"/>
<dbReference type="PANTHER" id="PTHR44067">
    <property type="entry name" value="S-ADENOSYL-L-METHIONINE-DEPENDENT METHYLTRANSFERASE SUPERFAMILY PROTEIN-RELATED"/>
    <property type="match status" value="1"/>
</dbReference>
<dbReference type="InterPro" id="IPR029063">
    <property type="entry name" value="SAM-dependent_MTases_sf"/>
</dbReference>
<evidence type="ECO:0000259" key="3">
    <source>
        <dbReference type="Pfam" id="PF08241"/>
    </source>
</evidence>
<dbReference type="Pfam" id="PF08241">
    <property type="entry name" value="Methyltransf_11"/>
    <property type="match status" value="1"/>
</dbReference>
<keyword evidence="2" id="KW-0812">Transmembrane</keyword>
<dbReference type="InterPro" id="IPR053223">
    <property type="entry name" value="Prob_Methyltransferase"/>
</dbReference>
<dbReference type="Proteomes" id="UP001163823">
    <property type="component" value="Chromosome 13"/>
</dbReference>
<dbReference type="PANTHER" id="PTHR44067:SF10">
    <property type="entry name" value="S-ADENOSYL-L-METHIONINE-DEPENDENT METHYLTRANSFERASE SUPERFAMILY PROTEIN"/>
    <property type="match status" value="1"/>
</dbReference>
<proteinExistence type="predicted"/>
<dbReference type="InterPro" id="IPR013216">
    <property type="entry name" value="Methyltransf_11"/>
</dbReference>
<dbReference type="EMBL" id="JARAOO010000013">
    <property type="protein sequence ID" value="KAJ7946501.1"/>
    <property type="molecule type" value="Genomic_DNA"/>
</dbReference>
<name>A0AAD7KWN7_QUISA</name>
<dbReference type="GO" id="GO:0008757">
    <property type="term" value="F:S-adenosylmethionine-dependent methyltransferase activity"/>
    <property type="evidence" value="ECO:0007669"/>
    <property type="project" value="InterPro"/>
</dbReference>
<comment type="caution">
    <text evidence="4">The sequence shown here is derived from an EMBL/GenBank/DDBJ whole genome shotgun (WGS) entry which is preliminary data.</text>
</comment>
<dbReference type="AlphaFoldDB" id="A0AAD7KWN7"/>
<evidence type="ECO:0000313" key="4">
    <source>
        <dbReference type="EMBL" id="KAJ7946501.1"/>
    </source>
</evidence>
<reference evidence="4" key="1">
    <citation type="journal article" date="2023" name="Science">
        <title>Elucidation of the pathway for biosynthesis of saponin adjuvants from the soapbark tree.</title>
        <authorList>
            <person name="Reed J."/>
            <person name="Orme A."/>
            <person name="El-Demerdash A."/>
            <person name="Owen C."/>
            <person name="Martin L.B.B."/>
            <person name="Misra R.C."/>
            <person name="Kikuchi S."/>
            <person name="Rejzek M."/>
            <person name="Martin A.C."/>
            <person name="Harkess A."/>
            <person name="Leebens-Mack J."/>
            <person name="Louveau T."/>
            <person name="Stephenson M.J."/>
            <person name="Osbourn A."/>
        </authorList>
    </citation>
    <scope>NUCLEOTIDE SEQUENCE</scope>
    <source>
        <strain evidence="4">S10</strain>
    </source>
</reference>